<evidence type="ECO:0000256" key="1">
    <source>
        <dbReference type="SAM" id="MobiDB-lite"/>
    </source>
</evidence>
<accession>A0A8S9GZI4</accession>
<name>A0A8S9GZI4_BRACR</name>
<sequence length="150" mass="16958">MCQRIIDSGIDSWLGISVERIRESQPRIMGVDWSYDIHGPDAGREGSGSNKKKRAETEQSEDVLPDYSETFAEDIVPAAGDDHGSASLNGSRPRLPTDNLISEDPPTKRAKRPSVFLAPFCSYYFFYIIEICFDQNKLRQNFLPDFGDFM</sequence>
<organism evidence="2 3">
    <name type="scientific">Brassica cretica</name>
    <name type="common">Mustard</name>
    <dbReference type="NCBI Taxonomy" id="69181"/>
    <lineage>
        <taxon>Eukaryota</taxon>
        <taxon>Viridiplantae</taxon>
        <taxon>Streptophyta</taxon>
        <taxon>Embryophyta</taxon>
        <taxon>Tracheophyta</taxon>
        <taxon>Spermatophyta</taxon>
        <taxon>Magnoliopsida</taxon>
        <taxon>eudicotyledons</taxon>
        <taxon>Gunneridae</taxon>
        <taxon>Pentapetalae</taxon>
        <taxon>rosids</taxon>
        <taxon>malvids</taxon>
        <taxon>Brassicales</taxon>
        <taxon>Brassicaceae</taxon>
        <taxon>Brassiceae</taxon>
        <taxon>Brassica</taxon>
    </lineage>
</organism>
<feature type="region of interest" description="Disordered" evidence="1">
    <location>
        <begin position="78"/>
        <end position="110"/>
    </location>
</feature>
<proteinExistence type="predicted"/>
<gene>
    <name evidence="2" type="ORF">F2Q68_00035646</name>
</gene>
<evidence type="ECO:0000313" key="2">
    <source>
        <dbReference type="EMBL" id="KAF2551163.1"/>
    </source>
</evidence>
<protein>
    <submittedName>
        <fullName evidence="2">Uncharacterized protein</fullName>
    </submittedName>
</protein>
<comment type="caution">
    <text evidence="2">The sequence shown here is derived from an EMBL/GenBank/DDBJ whole genome shotgun (WGS) entry which is preliminary data.</text>
</comment>
<evidence type="ECO:0000313" key="3">
    <source>
        <dbReference type="Proteomes" id="UP000712281"/>
    </source>
</evidence>
<feature type="region of interest" description="Disordered" evidence="1">
    <location>
        <begin position="39"/>
        <end position="66"/>
    </location>
</feature>
<dbReference type="AlphaFoldDB" id="A0A8S9GZI4"/>
<dbReference type="EMBL" id="QGKW02001988">
    <property type="protein sequence ID" value="KAF2551163.1"/>
    <property type="molecule type" value="Genomic_DNA"/>
</dbReference>
<dbReference type="Proteomes" id="UP000712281">
    <property type="component" value="Unassembled WGS sequence"/>
</dbReference>
<reference evidence="2" key="1">
    <citation type="submission" date="2019-12" db="EMBL/GenBank/DDBJ databases">
        <title>Genome sequencing and annotation of Brassica cretica.</title>
        <authorList>
            <person name="Studholme D.J."/>
            <person name="Sarris P.F."/>
        </authorList>
    </citation>
    <scope>NUCLEOTIDE SEQUENCE</scope>
    <source>
        <strain evidence="2">PFS-001/15</strain>
        <tissue evidence="2">Leaf</tissue>
    </source>
</reference>